<dbReference type="GeneID" id="60800856"/>
<reference evidence="1 2" key="1">
    <citation type="submission" date="2010-12" db="EMBL/GenBank/DDBJ databases">
        <authorList>
            <person name="Muzny D."/>
            <person name="Qin X."/>
            <person name="Deng J."/>
            <person name="Jiang H."/>
            <person name="Liu Y."/>
            <person name="Qu J."/>
            <person name="Song X.-Z."/>
            <person name="Zhang L."/>
            <person name="Thornton R."/>
            <person name="Coyle M."/>
            <person name="Francisco L."/>
            <person name="Jackson L."/>
            <person name="Javaid M."/>
            <person name="Korchina V."/>
            <person name="Kovar C."/>
            <person name="Mata R."/>
            <person name="Mathew T."/>
            <person name="Ngo R."/>
            <person name="Nguyen L."/>
            <person name="Nguyen N."/>
            <person name="Okwuonu G."/>
            <person name="Ongeri F."/>
            <person name="Pham C."/>
            <person name="Simmons D."/>
            <person name="Wilczek-Boney K."/>
            <person name="Hale W."/>
            <person name="Jakkamsetti A."/>
            <person name="Pham P."/>
            <person name="Ruth R."/>
            <person name="San Lucas F."/>
            <person name="Warren J."/>
            <person name="Zhang J."/>
            <person name="Zhao Z."/>
            <person name="Zhou C."/>
            <person name="Zhu D."/>
            <person name="Lee S."/>
            <person name="Bess C."/>
            <person name="Blankenburg K."/>
            <person name="Forbes L."/>
            <person name="Fu Q."/>
            <person name="Gubbala S."/>
            <person name="Hirani K."/>
            <person name="Jayaseelan J.C."/>
            <person name="Lara F."/>
            <person name="Munidasa M."/>
            <person name="Palculict T."/>
            <person name="Patil S."/>
            <person name="Pu L.-L."/>
            <person name="Saada N."/>
            <person name="Tang L."/>
            <person name="Weissenberger G."/>
            <person name="Zhu Y."/>
            <person name="Hemphill L."/>
            <person name="Shang Y."/>
            <person name="Youmans B."/>
            <person name="Ayvaz T."/>
            <person name="Ross M."/>
            <person name="Santibanez J."/>
            <person name="Aqrawi P."/>
            <person name="Gross S."/>
            <person name="Joshi V."/>
            <person name="Fowler G."/>
            <person name="Nazareth L."/>
            <person name="Reid J."/>
            <person name="Worley K."/>
            <person name="Petrosino J."/>
            <person name="Highlander S."/>
            <person name="Gibbs R."/>
        </authorList>
    </citation>
    <scope>NUCLEOTIDE SEQUENCE [LARGE SCALE GENOMIC DNA]</scope>
    <source>
        <strain evidence="1 2">ATCC 33393</strain>
    </source>
</reference>
<organism evidence="1 2">
    <name type="scientific">Aggregatibacter segnis ATCC 33393</name>
    <dbReference type="NCBI Taxonomy" id="888057"/>
    <lineage>
        <taxon>Bacteria</taxon>
        <taxon>Pseudomonadati</taxon>
        <taxon>Pseudomonadota</taxon>
        <taxon>Gammaproteobacteria</taxon>
        <taxon>Pasteurellales</taxon>
        <taxon>Pasteurellaceae</taxon>
        <taxon>Aggregatibacter</taxon>
    </lineage>
</organism>
<protein>
    <submittedName>
        <fullName evidence="1">Uncharacterized protein</fullName>
    </submittedName>
</protein>
<name>E6KXE0_9PAST</name>
<comment type="caution">
    <text evidence="1">The sequence shown here is derived from an EMBL/GenBank/DDBJ whole genome shotgun (WGS) entry which is preliminary data.</text>
</comment>
<dbReference type="HOGENOM" id="CLU_2969048_0_0_6"/>
<dbReference type="RefSeq" id="WP_006717994.1">
    <property type="nucleotide sequence ID" value="NZ_GL622200.1"/>
</dbReference>
<gene>
    <name evidence="1" type="ORF">HMPREF9064_0834</name>
</gene>
<keyword evidence="2" id="KW-1185">Reference proteome</keyword>
<evidence type="ECO:0000313" key="2">
    <source>
        <dbReference type="Proteomes" id="UP000032871"/>
    </source>
</evidence>
<evidence type="ECO:0000313" key="1">
    <source>
        <dbReference type="EMBL" id="EFU68171.1"/>
    </source>
</evidence>
<proteinExistence type="predicted"/>
<dbReference type="AlphaFoldDB" id="E6KXE0"/>
<dbReference type="Proteomes" id="UP000032871">
    <property type="component" value="Unassembled WGS sequence"/>
</dbReference>
<dbReference type="EMBL" id="AEPS01000003">
    <property type="protein sequence ID" value="EFU68171.1"/>
    <property type="molecule type" value="Genomic_DNA"/>
</dbReference>
<accession>E6KXE0</accession>
<sequence>MRHVNFLVLQSVSQTWEMKNRPLENLKSAQGVWVLNTYEHHKEIVVEINKPKGIMLAS</sequence>